<dbReference type="Proteomes" id="UP000765509">
    <property type="component" value="Unassembled WGS sequence"/>
</dbReference>
<name>A0A9Q3IMK4_9BASI</name>
<keyword evidence="3" id="KW-1185">Reference proteome</keyword>
<evidence type="ECO:0000256" key="1">
    <source>
        <dbReference type="SAM" id="MobiDB-lite"/>
    </source>
</evidence>
<protein>
    <submittedName>
        <fullName evidence="2">Uncharacterized protein</fullName>
    </submittedName>
</protein>
<feature type="region of interest" description="Disordered" evidence="1">
    <location>
        <begin position="87"/>
        <end position="157"/>
    </location>
</feature>
<proteinExistence type="predicted"/>
<evidence type="ECO:0000313" key="2">
    <source>
        <dbReference type="EMBL" id="MBW0544900.1"/>
    </source>
</evidence>
<organism evidence="2 3">
    <name type="scientific">Austropuccinia psidii MF-1</name>
    <dbReference type="NCBI Taxonomy" id="1389203"/>
    <lineage>
        <taxon>Eukaryota</taxon>
        <taxon>Fungi</taxon>
        <taxon>Dikarya</taxon>
        <taxon>Basidiomycota</taxon>
        <taxon>Pucciniomycotina</taxon>
        <taxon>Pucciniomycetes</taxon>
        <taxon>Pucciniales</taxon>
        <taxon>Sphaerophragmiaceae</taxon>
        <taxon>Austropuccinia</taxon>
    </lineage>
</organism>
<comment type="caution">
    <text evidence="2">The sequence shown here is derived from an EMBL/GenBank/DDBJ whole genome shotgun (WGS) entry which is preliminary data.</text>
</comment>
<feature type="compositionally biased region" description="Basic and acidic residues" evidence="1">
    <location>
        <begin position="15"/>
        <end position="34"/>
    </location>
</feature>
<feature type="region of interest" description="Disordered" evidence="1">
    <location>
        <begin position="1"/>
        <end position="44"/>
    </location>
</feature>
<evidence type="ECO:0000313" key="3">
    <source>
        <dbReference type="Proteomes" id="UP000765509"/>
    </source>
</evidence>
<reference evidence="2" key="1">
    <citation type="submission" date="2021-03" db="EMBL/GenBank/DDBJ databases">
        <title>Draft genome sequence of rust myrtle Austropuccinia psidii MF-1, a brazilian biotype.</title>
        <authorList>
            <person name="Quecine M.C."/>
            <person name="Pachon D.M.R."/>
            <person name="Bonatelli M.L."/>
            <person name="Correr F.H."/>
            <person name="Franceschini L.M."/>
            <person name="Leite T.F."/>
            <person name="Margarido G.R.A."/>
            <person name="Almeida C.A."/>
            <person name="Ferrarezi J.A."/>
            <person name="Labate C.A."/>
        </authorList>
    </citation>
    <scope>NUCLEOTIDE SEQUENCE</scope>
    <source>
        <strain evidence="2">MF-1</strain>
    </source>
</reference>
<sequence>MSPVHLMNVGIPRNQPEDREGLSRTRRPGEEHFGHSGGWQEVEGNHTHSNINFIIQKKHQTRGLEGYGSSSSGPTAPQRSFSMEYGHKKFKPGIPLGRTCSNVPEDTSQRDRPQRPYSNHQRLESHQIVQPSGGEGNQHKGESSHYPGYRRIAEPDRAYSDSFRLTRSRDKPALHWLHTIQEPMDQWPIFTIIHNPR</sequence>
<dbReference type="AlphaFoldDB" id="A0A9Q3IMK4"/>
<gene>
    <name evidence="2" type="ORF">O181_084615</name>
</gene>
<dbReference type="EMBL" id="AVOT02049761">
    <property type="protein sequence ID" value="MBW0544900.1"/>
    <property type="molecule type" value="Genomic_DNA"/>
</dbReference>
<accession>A0A9Q3IMK4</accession>